<accession>A0A081K9A4</accession>
<dbReference type="PIRSF" id="PIRSF016481">
    <property type="entry name" value="Pilus_assembly_PilP"/>
    <property type="match status" value="1"/>
</dbReference>
<comment type="caution">
    <text evidence="1">The sequence shown here is derived from an EMBL/GenBank/DDBJ whole genome shotgun (WGS) entry which is preliminary data.</text>
</comment>
<keyword evidence="2" id="KW-1185">Reference proteome</keyword>
<protein>
    <recommendedName>
        <fullName evidence="3">Pilus assembly protein PilP</fullName>
    </recommendedName>
</protein>
<evidence type="ECO:0008006" key="3">
    <source>
        <dbReference type="Google" id="ProtNLM"/>
    </source>
</evidence>
<gene>
    <name evidence="1" type="ORF">GV64_08230</name>
</gene>
<dbReference type="eggNOG" id="COG3168">
    <property type="taxonomic scope" value="Bacteria"/>
</dbReference>
<dbReference type="AlphaFoldDB" id="A0A081K9A4"/>
<dbReference type="EMBL" id="JOJP01000001">
    <property type="protein sequence ID" value="KEI70730.1"/>
    <property type="molecule type" value="Genomic_DNA"/>
</dbReference>
<dbReference type="Gene3D" id="2.30.30.830">
    <property type="match status" value="1"/>
</dbReference>
<evidence type="ECO:0000313" key="1">
    <source>
        <dbReference type="EMBL" id="KEI70730.1"/>
    </source>
</evidence>
<dbReference type="Proteomes" id="UP000027997">
    <property type="component" value="Unassembled WGS sequence"/>
</dbReference>
<proteinExistence type="predicted"/>
<reference evidence="1 2" key="1">
    <citation type="submission" date="2014-06" db="EMBL/GenBank/DDBJ databases">
        <title>Whole Genome Sequences of Three Symbiotic Endozoicomonas Bacteria.</title>
        <authorList>
            <person name="Neave M.J."/>
            <person name="Apprill A."/>
            <person name="Voolstra C.R."/>
        </authorList>
    </citation>
    <scope>NUCLEOTIDE SEQUENCE [LARGE SCALE GENOMIC DNA]</scope>
    <source>
        <strain evidence="1 2">DSM 22380</strain>
    </source>
</reference>
<evidence type="ECO:0000313" key="2">
    <source>
        <dbReference type="Proteomes" id="UP000027997"/>
    </source>
</evidence>
<dbReference type="InterPro" id="IPR007446">
    <property type="entry name" value="PilP"/>
</dbReference>
<dbReference type="Pfam" id="PF04351">
    <property type="entry name" value="PilP"/>
    <property type="match status" value="1"/>
</dbReference>
<dbReference type="PROSITE" id="PS51257">
    <property type="entry name" value="PROKAR_LIPOPROTEIN"/>
    <property type="match status" value="1"/>
</dbReference>
<dbReference type="STRING" id="305900.GV64_08230"/>
<name>A0A081K9A4_9GAMM</name>
<sequence length="177" mass="20292">MQQLRLIIVVGTMLVLAGCSDGGRQGYKDIDAYMAEMKARPTGNIEPLPQFRAYEAFTYQASAMRSPFRQPVRIALTTEQINSNIKPDQYRVKQYLEQFEMDSFRLVGSISNDEGFWGLVRGSDGVHRVQVGDYLGRNHGRITYIDDQELRVTEIVPAGPKYWIERPRVLRVNFSNQ</sequence>
<organism evidence="1 2">
    <name type="scientific">Endozoicomonas elysicola</name>
    <dbReference type="NCBI Taxonomy" id="305900"/>
    <lineage>
        <taxon>Bacteria</taxon>
        <taxon>Pseudomonadati</taxon>
        <taxon>Pseudomonadota</taxon>
        <taxon>Gammaproteobacteria</taxon>
        <taxon>Oceanospirillales</taxon>
        <taxon>Endozoicomonadaceae</taxon>
        <taxon>Endozoicomonas</taxon>
    </lineage>
</organism>